<dbReference type="Gene3D" id="3.90.180.10">
    <property type="entry name" value="Medium-chain alcohol dehydrogenases, catalytic domain"/>
    <property type="match status" value="1"/>
</dbReference>
<comment type="cofactor">
    <cofactor evidence="1 5">
        <name>Zn(2+)</name>
        <dbReference type="ChEBI" id="CHEBI:29105"/>
    </cofactor>
</comment>
<keyword evidence="8" id="KW-1185">Reference proteome</keyword>
<dbReference type="EC" id="1.1.-.-" evidence="7"/>
<dbReference type="InterPro" id="IPR020843">
    <property type="entry name" value="ER"/>
</dbReference>
<dbReference type="PANTHER" id="PTHR42683">
    <property type="entry name" value="ALDEHYDE REDUCTASE"/>
    <property type="match status" value="1"/>
</dbReference>
<keyword evidence="2 5" id="KW-0479">Metal-binding</keyword>
<evidence type="ECO:0000256" key="4">
    <source>
        <dbReference type="ARBA" id="ARBA00023002"/>
    </source>
</evidence>
<dbReference type="Pfam" id="PF00107">
    <property type="entry name" value="ADH_zinc_N"/>
    <property type="match status" value="1"/>
</dbReference>
<reference evidence="8" key="1">
    <citation type="journal article" date="2019" name="Int. J. Syst. Evol. Microbiol.">
        <title>The Global Catalogue of Microorganisms (GCM) 10K type strain sequencing project: providing services to taxonomists for standard genome sequencing and annotation.</title>
        <authorList>
            <consortium name="The Broad Institute Genomics Platform"/>
            <consortium name="The Broad Institute Genome Sequencing Center for Infectious Disease"/>
            <person name="Wu L."/>
            <person name="Ma J."/>
        </authorList>
    </citation>
    <scope>NUCLEOTIDE SEQUENCE [LARGE SCALE GENOMIC DNA]</scope>
    <source>
        <strain evidence="8">CGMCC 4.7106</strain>
    </source>
</reference>
<feature type="domain" description="Enoyl reductase (ER)" evidence="6">
    <location>
        <begin position="3"/>
        <end position="326"/>
    </location>
</feature>
<evidence type="ECO:0000313" key="8">
    <source>
        <dbReference type="Proteomes" id="UP001597375"/>
    </source>
</evidence>
<dbReference type="InterPro" id="IPR011032">
    <property type="entry name" value="GroES-like_sf"/>
</dbReference>
<dbReference type="InterPro" id="IPR036291">
    <property type="entry name" value="NAD(P)-bd_dom_sf"/>
</dbReference>
<protein>
    <submittedName>
        <fullName evidence="7">NAD(P)-dependent alcohol dehydrogenase</fullName>
        <ecNumber evidence="7">1.1.-.-</ecNumber>
    </submittedName>
</protein>
<comment type="similarity">
    <text evidence="5">Belongs to the zinc-containing alcohol dehydrogenase family.</text>
</comment>
<dbReference type="InterPro" id="IPR013149">
    <property type="entry name" value="ADH-like_C"/>
</dbReference>
<accession>A0ABW5D884</accession>
<dbReference type="PROSITE" id="PS00059">
    <property type="entry name" value="ADH_ZINC"/>
    <property type="match status" value="1"/>
</dbReference>
<dbReference type="InterPro" id="IPR047109">
    <property type="entry name" value="CAD-like"/>
</dbReference>
<dbReference type="SUPFAM" id="SSF51735">
    <property type="entry name" value="NAD(P)-binding Rossmann-fold domains"/>
    <property type="match status" value="1"/>
</dbReference>
<dbReference type="InterPro" id="IPR013154">
    <property type="entry name" value="ADH-like_N"/>
</dbReference>
<evidence type="ECO:0000313" key="7">
    <source>
        <dbReference type="EMBL" id="MFD2257257.1"/>
    </source>
</evidence>
<proteinExistence type="inferred from homology"/>
<dbReference type="Proteomes" id="UP001597375">
    <property type="component" value="Unassembled WGS sequence"/>
</dbReference>
<dbReference type="CDD" id="cd05283">
    <property type="entry name" value="CAD1"/>
    <property type="match status" value="1"/>
</dbReference>
<evidence type="ECO:0000259" key="6">
    <source>
        <dbReference type="SMART" id="SM00829"/>
    </source>
</evidence>
<comment type="caution">
    <text evidence="7">The sequence shown here is derived from an EMBL/GenBank/DDBJ whole genome shotgun (WGS) entry which is preliminary data.</text>
</comment>
<dbReference type="SUPFAM" id="SSF50129">
    <property type="entry name" value="GroES-like"/>
    <property type="match status" value="1"/>
</dbReference>
<dbReference type="InterPro" id="IPR002328">
    <property type="entry name" value="ADH_Zn_CS"/>
</dbReference>
<dbReference type="EMBL" id="JBHUIT010000024">
    <property type="protein sequence ID" value="MFD2257257.1"/>
    <property type="molecule type" value="Genomic_DNA"/>
</dbReference>
<keyword evidence="3 5" id="KW-0862">Zinc</keyword>
<dbReference type="SMART" id="SM00829">
    <property type="entry name" value="PKS_ER"/>
    <property type="match status" value="1"/>
</dbReference>
<dbReference type="Gene3D" id="3.40.50.720">
    <property type="entry name" value="NAD(P)-binding Rossmann-like Domain"/>
    <property type="match status" value="1"/>
</dbReference>
<organism evidence="7 8">
    <name type="scientific">Luteolibacter algae</name>
    <dbReference type="NCBI Taxonomy" id="454151"/>
    <lineage>
        <taxon>Bacteria</taxon>
        <taxon>Pseudomonadati</taxon>
        <taxon>Verrucomicrobiota</taxon>
        <taxon>Verrucomicrobiia</taxon>
        <taxon>Verrucomicrobiales</taxon>
        <taxon>Verrucomicrobiaceae</taxon>
        <taxon>Luteolibacter</taxon>
    </lineage>
</organism>
<gene>
    <name evidence="7" type="ORF">ACFSSA_11275</name>
</gene>
<dbReference type="RefSeq" id="WP_386820543.1">
    <property type="nucleotide sequence ID" value="NZ_JBHUIT010000024.1"/>
</dbReference>
<name>A0ABW5D884_9BACT</name>
<dbReference type="Pfam" id="PF08240">
    <property type="entry name" value="ADH_N"/>
    <property type="match status" value="1"/>
</dbReference>
<evidence type="ECO:0000256" key="3">
    <source>
        <dbReference type="ARBA" id="ARBA00022833"/>
    </source>
</evidence>
<sequence length="351" mass="38177">MIEKKVGKGEVAFKVTHCGVCHSDVHQARNDWGNTNYPCVPGHEVVGTVTAIGEGVSKVKVGDIVGVGCMIDSCQKCEYCEADEENYCQGEKGATMTYNGPMIPNGTNTYGGYTTDLIAREEFILKVPGKLEPEYAGPIMCAGITVYSPMRHWDLKEGQTLGVAGIGGLGHMAIQIGKALGAKVTAFTRDADKEEELLEMGADKVVISKDDGQMKQAAGSLDMLINTIPVPHDLEPYINLMKPDGNIVIVGNLVKFPEFSPASLVFKRLSIVGSLIGGIKQTQEILDLCAEKDIRPAIKMIDIKDINEVFENLANGTTEGHFRHVIDMETLRNHEAVRNEDSEKIEDPIRA</sequence>
<dbReference type="GO" id="GO:0016491">
    <property type="term" value="F:oxidoreductase activity"/>
    <property type="evidence" value="ECO:0007669"/>
    <property type="project" value="UniProtKB-KW"/>
</dbReference>
<keyword evidence="4 7" id="KW-0560">Oxidoreductase</keyword>
<evidence type="ECO:0000256" key="1">
    <source>
        <dbReference type="ARBA" id="ARBA00001947"/>
    </source>
</evidence>
<evidence type="ECO:0000256" key="5">
    <source>
        <dbReference type="RuleBase" id="RU361277"/>
    </source>
</evidence>
<evidence type="ECO:0000256" key="2">
    <source>
        <dbReference type="ARBA" id="ARBA00022723"/>
    </source>
</evidence>